<dbReference type="Proteomes" id="UP001066276">
    <property type="component" value="Chromosome 11"/>
</dbReference>
<name>A0AAV7LEL6_PLEWA</name>
<protein>
    <submittedName>
        <fullName evidence="2">Uncharacterized protein</fullName>
    </submittedName>
</protein>
<comment type="caution">
    <text evidence="2">The sequence shown here is derived from an EMBL/GenBank/DDBJ whole genome shotgun (WGS) entry which is preliminary data.</text>
</comment>
<gene>
    <name evidence="2" type="ORF">NDU88_002618</name>
</gene>
<evidence type="ECO:0000256" key="1">
    <source>
        <dbReference type="SAM" id="MobiDB-lite"/>
    </source>
</evidence>
<dbReference type="AlphaFoldDB" id="A0AAV7LEL6"/>
<dbReference type="EMBL" id="JANPWB010000015">
    <property type="protein sequence ID" value="KAJ1089467.1"/>
    <property type="molecule type" value="Genomic_DNA"/>
</dbReference>
<evidence type="ECO:0000313" key="2">
    <source>
        <dbReference type="EMBL" id="KAJ1089467.1"/>
    </source>
</evidence>
<dbReference type="InterPro" id="IPR050462">
    <property type="entry name" value="Retroviral_Gag-Pol_poly"/>
</dbReference>
<dbReference type="PANTHER" id="PTHR33166">
    <property type="entry name" value="GAG_P30 DOMAIN-CONTAINING PROTEIN"/>
    <property type="match status" value="1"/>
</dbReference>
<keyword evidence="3" id="KW-1185">Reference proteome</keyword>
<dbReference type="Gene3D" id="1.10.375.10">
    <property type="entry name" value="Human Immunodeficiency Virus Type 1 Capsid Protein"/>
    <property type="match status" value="1"/>
</dbReference>
<sequence length="790" mass="91571">MYNKYGMSAIVWSDLWEDYTAHLEVTLRWPKTRSFEMKNILKVEEQLFKKNARPSQLEAIEWWRKEAHRRQEKEQGKVEKALRMSEKERQKQIEDKGREAMIGEQLRETGGNIAGIYPILPKIDETQTYEASSKKITQPQEWPSAPDDSFFREIMDVPPPYFTEGQRMVMPVPAPGRREQVSTIQDTPPKTSQHQIDMAELTKRTAHLTVGGERGAAKTEIDNPPILTCPFDPLNETYPPLSDEGTNLAHLWRKLEKLPLILELMNKIVEFMLRGGEADCYHHLMEGKTRKQQGAIYRFLVHLFIQHYKAKNLRPPKKVGALAKQINEDEGDEIEDNASTTLLLELLDLINEERPKFREDKGFTRIGTKNTSTSPVRNMLATTLCHPPRGNVDIYEQTKDALSWFYLKNGPLMQKELDLARMAVLWTSRPELFNPDIIAQMYTDLTPTQRLVASLHMTQSLIVLGKQIHPHWYLLESLMDHCSTPGFLRDPVLFLNDYMDARQEYYESQTSRVDCGRDTGKLGELSRNFPIREVHPRLKADGELERVFVYTPLRKLEILKMKEVVPSHSKDPVGFYKELTDILTMGTYTLEDLTQILQKLLPPGIYEQLRGKNWRIDANYDMVWATLEQRDRERKAGADIDPLIKNAPQHILQVLPQLLTTKKEDWDAISACKQKMGEDVSDYYLRLEQCFMANSGLKLDSESFTHLFVSKLVENCLQKLKERVQRVESSWQAQTPSQVLRILQYHQNRIREEDEREKNRVKETKLKALVAQTIIPKGVMTTIQKKTVTG</sequence>
<organism evidence="2 3">
    <name type="scientific">Pleurodeles waltl</name>
    <name type="common">Iberian ribbed newt</name>
    <dbReference type="NCBI Taxonomy" id="8319"/>
    <lineage>
        <taxon>Eukaryota</taxon>
        <taxon>Metazoa</taxon>
        <taxon>Chordata</taxon>
        <taxon>Craniata</taxon>
        <taxon>Vertebrata</taxon>
        <taxon>Euteleostomi</taxon>
        <taxon>Amphibia</taxon>
        <taxon>Batrachia</taxon>
        <taxon>Caudata</taxon>
        <taxon>Salamandroidea</taxon>
        <taxon>Salamandridae</taxon>
        <taxon>Pleurodelinae</taxon>
        <taxon>Pleurodeles</taxon>
    </lineage>
</organism>
<dbReference type="GO" id="GO:0016032">
    <property type="term" value="P:viral process"/>
    <property type="evidence" value="ECO:0007669"/>
    <property type="project" value="InterPro"/>
</dbReference>
<accession>A0AAV7LEL6</accession>
<feature type="region of interest" description="Disordered" evidence="1">
    <location>
        <begin position="74"/>
        <end position="94"/>
    </location>
</feature>
<evidence type="ECO:0000313" key="3">
    <source>
        <dbReference type="Proteomes" id="UP001066276"/>
    </source>
</evidence>
<proteinExistence type="predicted"/>
<dbReference type="InterPro" id="IPR008919">
    <property type="entry name" value="Retrov_capsid_N"/>
</dbReference>
<reference evidence="2" key="1">
    <citation type="journal article" date="2022" name="bioRxiv">
        <title>Sequencing and chromosome-scale assembly of the giantPleurodeles waltlgenome.</title>
        <authorList>
            <person name="Brown T."/>
            <person name="Elewa A."/>
            <person name="Iarovenko S."/>
            <person name="Subramanian E."/>
            <person name="Araus A.J."/>
            <person name="Petzold A."/>
            <person name="Susuki M."/>
            <person name="Suzuki K.-i.T."/>
            <person name="Hayashi T."/>
            <person name="Toyoda A."/>
            <person name="Oliveira C."/>
            <person name="Osipova E."/>
            <person name="Leigh N.D."/>
            <person name="Simon A."/>
            <person name="Yun M.H."/>
        </authorList>
    </citation>
    <scope>NUCLEOTIDE SEQUENCE</scope>
    <source>
        <strain evidence="2">20211129_DDA</strain>
        <tissue evidence="2">Liver</tissue>
    </source>
</reference>